<dbReference type="PANTHER" id="PTHR46401">
    <property type="entry name" value="GLYCOSYLTRANSFERASE WBBK-RELATED"/>
    <property type="match status" value="1"/>
</dbReference>
<accession>A0A6N0I0P3</accession>
<evidence type="ECO:0000313" key="3">
    <source>
        <dbReference type="EMBL" id="QKQ28197.1"/>
    </source>
</evidence>
<gene>
    <name evidence="3" type="ORF">HUE57_07355</name>
</gene>
<dbReference type="Pfam" id="PF00534">
    <property type="entry name" value="Glycos_transf_1"/>
    <property type="match status" value="1"/>
</dbReference>
<proteinExistence type="predicted"/>
<dbReference type="KEGG" id="rev:HUE57_07355"/>
<organism evidence="3 4">
    <name type="scientific">Candidatus Reidiella endopervernicosa</name>
    <dbReference type="NCBI Taxonomy" id="2738883"/>
    <lineage>
        <taxon>Bacteria</taxon>
        <taxon>Pseudomonadati</taxon>
        <taxon>Pseudomonadota</taxon>
        <taxon>Gammaproteobacteria</taxon>
        <taxon>Candidatus Reidiella</taxon>
    </lineage>
</organism>
<feature type="domain" description="Glycosyl transferase family 1" evidence="2">
    <location>
        <begin position="13"/>
        <end position="58"/>
    </location>
</feature>
<keyword evidence="1 3" id="KW-0808">Transferase</keyword>
<dbReference type="GO" id="GO:0009103">
    <property type="term" value="P:lipopolysaccharide biosynthetic process"/>
    <property type="evidence" value="ECO:0007669"/>
    <property type="project" value="TreeGrafter"/>
</dbReference>
<dbReference type="SUPFAM" id="SSF53756">
    <property type="entry name" value="UDP-Glycosyltransferase/glycogen phosphorylase"/>
    <property type="match status" value="1"/>
</dbReference>
<dbReference type="RefSeq" id="WP_174673734.1">
    <property type="nucleotide sequence ID" value="NZ_CP054491.1"/>
</dbReference>
<name>A0A6N0I0P3_9GAMM</name>
<dbReference type="EMBL" id="CP054491">
    <property type="protein sequence ID" value="QKQ28197.1"/>
    <property type="molecule type" value="Genomic_DNA"/>
</dbReference>
<protein>
    <submittedName>
        <fullName evidence="3">Glycosyltransferase</fullName>
    </submittedName>
</protein>
<dbReference type="PANTHER" id="PTHR46401:SF2">
    <property type="entry name" value="GLYCOSYLTRANSFERASE WBBK-RELATED"/>
    <property type="match status" value="1"/>
</dbReference>
<evidence type="ECO:0000259" key="2">
    <source>
        <dbReference type="Pfam" id="PF00534"/>
    </source>
</evidence>
<sequence length="69" mass="7539">MQHQGTGPPQQRRASRCVSKCDALLFPSRLEGFGYAPAEAMSCGKPVITSNISSLRKLLLIIKQAFVHP</sequence>
<evidence type="ECO:0000313" key="4">
    <source>
        <dbReference type="Proteomes" id="UP000509658"/>
    </source>
</evidence>
<dbReference type="GO" id="GO:0016757">
    <property type="term" value="F:glycosyltransferase activity"/>
    <property type="evidence" value="ECO:0007669"/>
    <property type="project" value="InterPro"/>
</dbReference>
<evidence type="ECO:0000256" key="1">
    <source>
        <dbReference type="ARBA" id="ARBA00022679"/>
    </source>
</evidence>
<dbReference type="InterPro" id="IPR001296">
    <property type="entry name" value="Glyco_trans_1"/>
</dbReference>
<reference evidence="3 4" key="1">
    <citation type="submission" date="2020-05" db="EMBL/GenBank/DDBJ databases">
        <title>Horizontal transmission and recombination maintain forever young bacterial symbiont genomes.</title>
        <authorList>
            <person name="Russell S.L."/>
            <person name="Pepper-Tunick E."/>
            <person name="Svedberg J."/>
            <person name="Byrne A."/>
            <person name="Ruelas Castillo J."/>
            <person name="Vollmers C."/>
            <person name="Beinart R.A."/>
            <person name="Corbett-Detig R."/>
        </authorList>
    </citation>
    <scope>NUCLEOTIDE SEQUENCE [LARGE SCALE GENOMIC DNA]</scope>
    <source>
        <strain evidence="3">Santa_Monica_outfall</strain>
    </source>
</reference>
<keyword evidence="4" id="KW-1185">Reference proteome</keyword>
<dbReference type="Proteomes" id="UP000509658">
    <property type="component" value="Chromosome"/>
</dbReference>
<dbReference type="AlphaFoldDB" id="A0A6N0I0P3"/>
<dbReference type="Gene3D" id="3.40.50.2000">
    <property type="entry name" value="Glycogen Phosphorylase B"/>
    <property type="match status" value="1"/>
</dbReference>